<dbReference type="SUPFAM" id="SSF46565">
    <property type="entry name" value="Chaperone J-domain"/>
    <property type="match status" value="1"/>
</dbReference>
<feature type="domain" description="J" evidence="2">
    <location>
        <begin position="11"/>
        <end position="76"/>
    </location>
</feature>
<dbReference type="EMBL" id="SOSA01000488">
    <property type="protein sequence ID" value="THC90723.1"/>
    <property type="molecule type" value="Genomic_DNA"/>
</dbReference>
<proteinExistence type="predicted"/>
<comment type="caution">
    <text evidence="3">The sequence shown here is derived from an EMBL/GenBank/DDBJ whole genome shotgun (WGS) entry which is preliminary data.</text>
</comment>
<dbReference type="PROSITE" id="PS50076">
    <property type="entry name" value="DNAJ_2"/>
    <property type="match status" value="1"/>
</dbReference>
<keyword evidence="4" id="KW-1185">Reference proteome</keyword>
<organism evidence="3 4">
    <name type="scientific">Aspergillus tanneri</name>
    <dbReference type="NCBI Taxonomy" id="1220188"/>
    <lineage>
        <taxon>Eukaryota</taxon>
        <taxon>Fungi</taxon>
        <taxon>Dikarya</taxon>
        <taxon>Ascomycota</taxon>
        <taxon>Pezizomycotina</taxon>
        <taxon>Eurotiomycetes</taxon>
        <taxon>Eurotiomycetidae</taxon>
        <taxon>Eurotiales</taxon>
        <taxon>Aspergillaceae</taxon>
        <taxon>Aspergillus</taxon>
        <taxon>Aspergillus subgen. Circumdati</taxon>
    </lineage>
</organism>
<dbReference type="InterPro" id="IPR036869">
    <property type="entry name" value="J_dom_sf"/>
</dbReference>
<name>A0A4S3J6Y4_9EURO</name>
<dbReference type="CDD" id="cd06257">
    <property type="entry name" value="DnaJ"/>
    <property type="match status" value="1"/>
</dbReference>
<evidence type="ECO:0000313" key="3">
    <source>
        <dbReference type="EMBL" id="THC90723.1"/>
    </source>
</evidence>
<evidence type="ECO:0000259" key="2">
    <source>
        <dbReference type="PROSITE" id="PS50076"/>
    </source>
</evidence>
<dbReference type="AlphaFoldDB" id="A0A4S3J6Y4"/>
<dbReference type="SMART" id="SM00271">
    <property type="entry name" value="DnaJ"/>
    <property type="match status" value="1"/>
</dbReference>
<dbReference type="PANTHER" id="PTHR24074">
    <property type="entry name" value="CO-CHAPERONE PROTEIN DJLA"/>
    <property type="match status" value="1"/>
</dbReference>
<dbReference type="Gene3D" id="1.10.287.110">
    <property type="entry name" value="DnaJ domain"/>
    <property type="match status" value="1"/>
</dbReference>
<dbReference type="VEuPathDB" id="FungiDB:EYZ11_009811"/>
<evidence type="ECO:0000256" key="1">
    <source>
        <dbReference type="SAM" id="MobiDB-lite"/>
    </source>
</evidence>
<feature type="compositionally biased region" description="Basic and acidic residues" evidence="1">
    <location>
        <begin position="102"/>
        <end position="118"/>
    </location>
</feature>
<evidence type="ECO:0000313" key="4">
    <source>
        <dbReference type="Proteomes" id="UP000308092"/>
    </source>
</evidence>
<dbReference type="STRING" id="1220188.A0A4S3J6Y4"/>
<dbReference type="Pfam" id="PF00226">
    <property type="entry name" value="DnaJ"/>
    <property type="match status" value="1"/>
</dbReference>
<reference evidence="3 4" key="1">
    <citation type="submission" date="2019-03" db="EMBL/GenBank/DDBJ databases">
        <title>The genome sequence of a newly discovered highly antifungal drug resistant Aspergillus species, Aspergillus tanneri NIH 1004.</title>
        <authorList>
            <person name="Mounaud S."/>
            <person name="Singh I."/>
            <person name="Joardar V."/>
            <person name="Pakala S."/>
            <person name="Pakala S."/>
            <person name="Venepally P."/>
            <person name="Hoover J."/>
            <person name="Nierman W."/>
            <person name="Chung J."/>
            <person name="Losada L."/>
        </authorList>
    </citation>
    <scope>NUCLEOTIDE SEQUENCE [LARGE SCALE GENOMIC DNA]</scope>
    <source>
        <strain evidence="3 4">NIH1004</strain>
    </source>
</reference>
<accession>A0A4S3J6Y4</accession>
<gene>
    <name evidence="3" type="ORF">EYZ11_009811</name>
</gene>
<sequence length="118" mass="13799">MTTPPKRPISDCYEILGIATDATLKDINSAYKRLALKHHPDKARGNEASSDEFRKIQEAVEILRDPFRRMKHNEELSRTRRVFVEEQVFDSSYTGWRPHNPRRFDLSNPREGEMRDGA</sequence>
<feature type="region of interest" description="Disordered" evidence="1">
    <location>
        <begin position="93"/>
        <end position="118"/>
    </location>
</feature>
<dbReference type="PRINTS" id="PR00625">
    <property type="entry name" value="JDOMAIN"/>
</dbReference>
<dbReference type="InterPro" id="IPR001623">
    <property type="entry name" value="DnaJ_domain"/>
</dbReference>
<dbReference type="Proteomes" id="UP000308092">
    <property type="component" value="Unassembled WGS sequence"/>
</dbReference>
<protein>
    <recommendedName>
        <fullName evidence="2">J domain-containing protein</fullName>
    </recommendedName>
</protein>
<dbReference type="InterPro" id="IPR050817">
    <property type="entry name" value="DjlA_DnaK_co-chaperone"/>
</dbReference>